<dbReference type="PANTHER" id="PTHR10009:SF18">
    <property type="entry name" value="PROTEIN YELLOW-LIKE PROTEIN"/>
    <property type="match status" value="1"/>
</dbReference>
<dbReference type="Gene3D" id="2.120.10.30">
    <property type="entry name" value="TolB, C-terminal domain"/>
    <property type="match status" value="1"/>
</dbReference>
<dbReference type="RefSeq" id="WP_115148074.1">
    <property type="nucleotide sequence ID" value="NZ_QRAV01000020.1"/>
</dbReference>
<dbReference type="EMBL" id="QRAV01000020">
    <property type="protein sequence ID" value="RDL14190.1"/>
    <property type="molecule type" value="Genomic_DNA"/>
</dbReference>
<sequence>MSSVDPWWYGLAMALALTGCTSQQSSPAALEAALQSREKIWNAVAHLEGQTYVAGPRWTAGRGPQLSIVDEQGRRAAYPDSAWNAWAPAKDARQAFVNINALRLEETTLWVVDTGAAEFGGNPIPDGAKLVAIDLTEKRVKRTYLFSAEVARPGSYIDDVRFQGNYAFLTDAGNAGIIVLDLLSGSARRVLDGHPSVTATNDRDIVLSGQTVKAPGGSALRVNADPLEVSPDGQWLYYGPLQGPWSKVRISDLTAPDLTAAQLATRVEPFADLPPTGGTVMDAKGNLYFSDLAHDAIRVRRPDGHVETLIVDPRLHWVDAPFLDRDGMLWLPAAQMDRVSLFNDGTSRVQWPMTIFVLPTR</sequence>
<evidence type="ECO:0000256" key="1">
    <source>
        <dbReference type="ARBA" id="ARBA00004613"/>
    </source>
</evidence>
<accession>A0A370S364</accession>
<gene>
    <name evidence="3" type="ORF">DEU51_12010</name>
</gene>
<dbReference type="SUPFAM" id="SSF101898">
    <property type="entry name" value="NHL repeat"/>
    <property type="match status" value="1"/>
</dbReference>
<dbReference type="GO" id="GO:0005576">
    <property type="term" value="C:extracellular region"/>
    <property type="evidence" value="ECO:0007669"/>
    <property type="project" value="UniProtKB-SubCell"/>
</dbReference>
<dbReference type="PANTHER" id="PTHR10009">
    <property type="entry name" value="PROTEIN YELLOW-RELATED"/>
    <property type="match status" value="1"/>
</dbReference>
<evidence type="ECO:0000313" key="4">
    <source>
        <dbReference type="Proteomes" id="UP000255365"/>
    </source>
</evidence>
<dbReference type="Pfam" id="PF03022">
    <property type="entry name" value="MRJP"/>
    <property type="match status" value="1"/>
</dbReference>
<dbReference type="InterPro" id="IPR011042">
    <property type="entry name" value="6-blade_b-propeller_TolB-like"/>
</dbReference>
<protein>
    <submittedName>
        <fullName evidence="3">Major royal jelly protein</fullName>
    </submittedName>
</protein>
<evidence type="ECO:0000256" key="2">
    <source>
        <dbReference type="ARBA" id="ARBA00022525"/>
    </source>
</evidence>
<reference evidence="3 4" key="1">
    <citation type="submission" date="2018-07" db="EMBL/GenBank/DDBJ databases">
        <title>Genome sequencing of rice bacterial endophytes.</title>
        <authorList>
            <person name="Venturi V."/>
        </authorList>
    </citation>
    <scope>NUCLEOTIDE SEQUENCE [LARGE SCALE GENOMIC DNA]</scope>
    <source>
        <strain evidence="3 4">E2333</strain>
    </source>
</reference>
<organism evidence="3 4">
    <name type="scientific">Pseudomonas jessenii</name>
    <dbReference type="NCBI Taxonomy" id="77298"/>
    <lineage>
        <taxon>Bacteria</taxon>
        <taxon>Pseudomonadati</taxon>
        <taxon>Pseudomonadota</taxon>
        <taxon>Gammaproteobacteria</taxon>
        <taxon>Pseudomonadales</taxon>
        <taxon>Pseudomonadaceae</taxon>
        <taxon>Pseudomonas</taxon>
    </lineage>
</organism>
<keyword evidence="2" id="KW-0964">Secreted</keyword>
<dbReference type="Proteomes" id="UP000255365">
    <property type="component" value="Unassembled WGS sequence"/>
</dbReference>
<evidence type="ECO:0000313" key="3">
    <source>
        <dbReference type="EMBL" id="RDL14190.1"/>
    </source>
</evidence>
<dbReference type="AlphaFoldDB" id="A0A370S364"/>
<proteinExistence type="predicted"/>
<name>A0A370S364_PSEJE</name>
<dbReference type="InterPro" id="IPR017996">
    <property type="entry name" value="MRJP/yellow-related"/>
</dbReference>
<comment type="caution">
    <text evidence="3">The sequence shown here is derived from an EMBL/GenBank/DDBJ whole genome shotgun (WGS) entry which is preliminary data.</text>
</comment>
<comment type="subcellular location">
    <subcellularLocation>
        <location evidence="1">Secreted</location>
    </subcellularLocation>
</comment>